<dbReference type="PATRIC" id="fig|579138.3.peg.30"/>
<dbReference type="Pfam" id="PF04453">
    <property type="entry name" value="LptD"/>
    <property type="match status" value="1"/>
</dbReference>
<dbReference type="Pfam" id="PF03968">
    <property type="entry name" value="LptD_N"/>
    <property type="match status" value="1"/>
</dbReference>
<dbReference type="InterPro" id="IPR020889">
    <property type="entry name" value="LipoPS_assembly_LptD"/>
</dbReference>
<comment type="function">
    <text evidence="4">Involved in the assembly of lipopolysaccharide (LPS) at the surface of the outer membrane.</text>
</comment>
<evidence type="ECO:0000256" key="3">
    <source>
        <dbReference type="ARBA" id="ARBA00023237"/>
    </source>
</evidence>
<dbReference type="GO" id="GO:0043165">
    <property type="term" value="P:Gram-negative-bacterium-type cell outer membrane assembly"/>
    <property type="evidence" value="ECO:0007669"/>
    <property type="project" value="UniProtKB-UniRule"/>
</dbReference>
<proteinExistence type="inferred from homology"/>
<reference evidence="7 8" key="1">
    <citation type="journal article" date="2011" name="J. Bacteriol.">
        <title>Genome sequence of the ethanol-producing Zymomonas mobilis subsp. pomaceae lectotype strain ATCC 29192.</title>
        <authorList>
            <person name="Kouvelis V.N."/>
            <person name="Davenport K.W."/>
            <person name="Brettin T.S."/>
            <person name="Bruce D."/>
            <person name="Detter C."/>
            <person name="Han C.S."/>
            <person name="Nolan M."/>
            <person name="Tapia R."/>
            <person name="Damoulaki A."/>
            <person name="Kyrpides N.C."/>
            <person name="Typas M.A."/>
            <person name="Pappas K.M."/>
        </authorList>
    </citation>
    <scope>NUCLEOTIDE SEQUENCE [LARGE SCALE GENOMIC DNA]</scope>
    <source>
        <strain evidence="8">ATCC 29192 / DSM 22645 / JCM 10191 / CCUG 17912 / NBRC 13757 / NCIMB 11200 / NRRL B-4491 / Barker I</strain>
    </source>
</reference>
<dbReference type="Proteomes" id="UP000000491">
    <property type="component" value="Chromosome"/>
</dbReference>
<comment type="subcellular location">
    <subcellularLocation>
        <location evidence="4">Cell outer membrane</location>
    </subcellularLocation>
</comment>
<comment type="caution">
    <text evidence="4">Lacks conserved residue(s) required for the propagation of feature annotation.</text>
</comment>
<dbReference type="STRING" id="579138.Zymop_0029"/>
<feature type="signal peptide" evidence="4">
    <location>
        <begin position="1"/>
        <end position="26"/>
    </location>
</feature>
<dbReference type="GO" id="GO:0009279">
    <property type="term" value="C:cell outer membrane"/>
    <property type="evidence" value="ECO:0007669"/>
    <property type="project" value="UniProtKB-SubCell"/>
</dbReference>
<organism evidence="7 8">
    <name type="scientific">Zymomonas mobilis subsp. pomaceae (strain ATCC 29192 / DSM 22645 / JCM 10191 / CCUG 17912 / NBRC 13757 / NCIMB 11200 / NRRL B-4491 / Barker I)</name>
    <dbReference type="NCBI Taxonomy" id="579138"/>
    <lineage>
        <taxon>Bacteria</taxon>
        <taxon>Pseudomonadati</taxon>
        <taxon>Pseudomonadota</taxon>
        <taxon>Alphaproteobacteria</taxon>
        <taxon>Sphingomonadales</taxon>
        <taxon>Zymomonadaceae</taxon>
        <taxon>Zymomonas</taxon>
    </lineage>
</organism>
<comment type="similarity">
    <text evidence="4">Belongs to the LptD family.</text>
</comment>
<dbReference type="Gene3D" id="2.60.450.10">
    <property type="entry name" value="Lipopolysaccharide (LPS) transport protein A like domain"/>
    <property type="match status" value="1"/>
</dbReference>
<keyword evidence="3 4" id="KW-0998">Cell outer membrane</keyword>
<dbReference type="EMBL" id="CP002865">
    <property type="protein sequence ID" value="AEI36933.1"/>
    <property type="molecule type" value="Genomic_DNA"/>
</dbReference>
<dbReference type="PANTHER" id="PTHR30189">
    <property type="entry name" value="LPS-ASSEMBLY PROTEIN"/>
    <property type="match status" value="1"/>
</dbReference>
<evidence type="ECO:0000259" key="5">
    <source>
        <dbReference type="Pfam" id="PF03968"/>
    </source>
</evidence>
<dbReference type="InterPro" id="IPR005653">
    <property type="entry name" value="OstA-like_N"/>
</dbReference>
<gene>
    <name evidence="4" type="primary">lptD</name>
    <name evidence="7" type="ordered locus">Zymop_0029</name>
</gene>
<feature type="chain" id="PRO_5009012338" description="LPS-assembly protein LptD" evidence="4">
    <location>
        <begin position="27"/>
        <end position="779"/>
    </location>
</feature>
<dbReference type="RefSeq" id="WP_013933334.1">
    <property type="nucleotide sequence ID" value="NC_015709.1"/>
</dbReference>
<dbReference type="PANTHER" id="PTHR30189:SF1">
    <property type="entry name" value="LPS-ASSEMBLY PROTEIN LPTD"/>
    <property type="match status" value="1"/>
</dbReference>
<evidence type="ECO:0000256" key="4">
    <source>
        <dbReference type="HAMAP-Rule" id="MF_01411"/>
    </source>
</evidence>
<keyword evidence="1 4" id="KW-0732">Signal</keyword>
<dbReference type="HOGENOM" id="CLU_009039_3_0_5"/>
<dbReference type="AlphaFoldDB" id="F8ET43"/>
<dbReference type="InterPro" id="IPR007543">
    <property type="entry name" value="LptD_C"/>
</dbReference>
<evidence type="ECO:0000313" key="7">
    <source>
        <dbReference type="EMBL" id="AEI36933.1"/>
    </source>
</evidence>
<comment type="subunit">
    <text evidence="4">Component of the lipopolysaccharide transport and assembly complex.</text>
</comment>
<name>F8ET43_ZYMMT</name>
<dbReference type="GO" id="GO:1990351">
    <property type="term" value="C:transporter complex"/>
    <property type="evidence" value="ECO:0007669"/>
    <property type="project" value="TreeGrafter"/>
</dbReference>
<evidence type="ECO:0000256" key="2">
    <source>
        <dbReference type="ARBA" id="ARBA00023136"/>
    </source>
</evidence>
<sequence precursor="true">MRYFRTDMLTAMPLILSSIFLAPAVAETGTLSSAASPSLATDKSAADLESVSPPQSGKYNDPIAFEADKMTYDRDNDIVTVSGKVHANQNNTRLSADQLQWDRKADKVHAIGHVVIINEDGAISYSDQADLDPHLKDGVIQNMLMVLQDGSRVAAQKASHVNDVTTFDMAAYTPCRVINDEGCPKTPIWRISAVRIVRDPTRERVTFKSPQLDVLGRTLVRLPSFSYPDNRSKSSSGLLLPHIQESKINGFELSAPYYFKLAANKDLTLTPYIYSKVLPGIGAHYRQLFGKGFFQVEGMLTRSTPLPAEEQNSANSSLISSDAHAKMRGYINANGKFQFDPKWSLTGSIRVTTDKTFLRRYDFAWDDRLRSTLNLERITDKSYFSVSGWIIQGLRPTDHFGTQPMALPLVDWRKRIADPWLGGVVSLQANTLALSRTDGQDTQRAFVSAEWDLRKYTPLGQQITYTALLRGDLYHSNYNNLTPELYQGTGGWQQRGIVAGAVDASWPFAGEAFGGTQVITPRVQVVTSPHVRNLAIPDEDSRALDLQDINLFSINRFPGYDRFEDGTRVTYGAEYTMERPMISVYGNLGQSVRLVREDEIFPQGTGFNRRFSDFVGRMSVRYGSFLKLTERFRLDRKTLAIRRQELDLTIGSKRTYLMVGYLQLSRDIDTAIEPDLGNYRELRLGGRIQIAHYWSIFGSGTIDMTTKKDQIANQKQIDIADSGVISNGFQPVRQRIGIQYDDNCLQLGLTWRRDYSTVGDSRRGNSFMLRFSLYGTDNN</sequence>
<dbReference type="GO" id="GO:0015920">
    <property type="term" value="P:lipopolysaccharide transport"/>
    <property type="evidence" value="ECO:0007669"/>
    <property type="project" value="InterPro"/>
</dbReference>
<keyword evidence="2 4" id="KW-0472">Membrane</keyword>
<feature type="domain" description="Organic solvent tolerance-like N-terminal" evidence="5">
    <location>
        <begin position="66"/>
        <end position="106"/>
    </location>
</feature>
<feature type="domain" description="LptD C-terminal" evidence="6">
    <location>
        <begin position="326"/>
        <end position="694"/>
    </location>
</feature>
<evidence type="ECO:0000313" key="8">
    <source>
        <dbReference type="Proteomes" id="UP000000491"/>
    </source>
</evidence>
<accession>F8ET43</accession>
<dbReference type="InterPro" id="IPR050218">
    <property type="entry name" value="LptD"/>
</dbReference>
<dbReference type="KEGG" id="zmp:Zymop_0029"/>
<dbReference type="eggNOG" id="COG1452">
    <property type="taxonomic scope" value="Bacteria"/>
</dbReference>
<protein>
    <recommendedName>
        <fullName evidence="4">LPS-assembly protein LptD</fullName>
    </recommendedName>
</protein>
<evidence type="ECO:0000259" key="6">
    <source>
        <dbReference type="Pfam" id="PF04453"/>
    </source>
</evidence>
<dbReference type="HAMAP" id="MF_01411">
    <property type="entry name" value="LPS_assembly_LptD"/>
    <property type="match status" value="1"/>
</dbReference>
<evidence type="ECO:0000256" key="1">
    <source>
        <dbReference type="ARBA" id="ARBA00022729"/>
    </source>
</evidence>